<keyword evidence="1" id="KW-1133">Transmembrane helix</keyword>
<feature type="transmembrane region" description="Helical" evidence="1">
    <location>
        <begin position="12"/>
        <end position="36"/>
    </location>
</feature>
<organism evidence="2 3">
    <name type="scientific">Natronocalculus amylovorans</name>
    <dbReference type="NCBI Taxonomy" id="2917812"/>
    <lineage>
        <taxon>Archaea</taxon>
        <taxon>Methanobacteriati</taxon>
        <taxon>Methanobacteriota</taxon>
        <taxon>Stenosarchaea group</taxon>
        <taxon>Halobacteria</taxon>
        <taxon>Halobacteriales</taxon>
        <taxon>Haloferacaceae</taxon>
        <taxon>Natronocalculus</taxon>
    </lineage>
</organism>
<reference evidence="2" key="1">
    <citation type="journal article" date="2022" name="Syst. Appl. Microbiol.">
        <title>Natronocalculus amylovorans gen. nov., sp. nov., and Natranaeroarchaeum aerophilus sp. nov., dominant culturable amylolytic natronoarchaea from hypersaline soda lakes in southwestern Siberia.</title>
        <authorList>
            <person name="Sorokin D.Y."/>
            <person name="Elcheninov A.G."/>
            <person name="Khizhniak T.V."/>
            <person name="Koenen M."/>
            <person name="Bale N.J."/>
            <person name="Damste J.S.S."/>
            <person name="Kublanov I.V."/>
        </authorList>
    </citation>
    <scope>NUCLEOTIDE SEQUENCE</scope>
    <source>
        <strain evidence="2">AArc-St2</strain>
    </source>
</reference>
<feature type="transmembrane region" description="Helical" evidence="1">
    <location>
        <begin position="42"/>
        <end position="60"/>
    </location>
</feature>
<keyword evidence="3" id="KW-1185">Reference proteome</keyword>
<accession>A0AAE3G051</accession>
<reference evidence="2" key="2">
    <citation type="submission" date="2022-02" db="EMBL/GenBank/DDBJ databases">
        <authorList>
            <person name="Elcheninov A.G."/>
            <person name="Sorokin D.Y."/>
            <person name="Kublanov I.V."/>
        </authorList>
    </citation>
    <scope>NUCLEOTIDE SEQUENCE</scope>
    <source>
        <strain evidence="2">AArc-St2</strain>
    </source>
</reference>
<dbReference type="EMBL" id="JAKRVX010000016">
    <property type="protein sequence ID" value="MCL9818557.1"/>
    <property type="molecule type" value="Genomic_DNA"/>
</dbReference>
<keyword evidence="1" id="KW-0472">Membrane</keyword>
<proteinExistence type="predicted"/>
<feature type="transmembrane region" description="Helical" evidence="1">
    <location>
        <begin position="105"/>
        <end position="122"/>
    </location>
</feature>
<dbReference type="RefSeq" id="WP_250586346.1">
    <property type="nucleotide sequence ID" value="NZ_JAKRVX010000016.1"/>
</dbReference>
<name>A0AAE3G051_9EURY</name>
<gene>
    <name evidence="2" type="ORF">AArcSt2_16590</name>
</gene>
<feature type="transmembrane region" description="Helical" evidence="1">
    <location>
        <begin position="67"/>
        <end position="85"/>
    </location>
</feature>
<protein>
    <submittedName>
        <fullName evidence="2">Uncharacterized protein</fullName>
    </submittedName>
</protein>
<sequence>MGSSIDVSSITSLQWIGISAAAVSAVVHLVLGLGFIPHWMGFAFMVAVIGFGVGIVNVLRGSYLCETYLVGIPFVLGQIAMWIIFTRQEFLTDPLAIATIGLPEAIDKVAQVILLVVLVVLLRQQN</sequence>
<keyword evidence="1" id="KW-0812">Transmembrane</keyword>
<evidence type="ECO:0000313" key="2">
    <source>
        <dbReference type="EMBL" id="MCL9818557.1"/>
    </source>
</evidence>
<evidence type="ECO:0000313" key="3">
    <source>
        <dbReference type="Proteomes" id="UP001203207"/>
    </source>
</evidence>
<comment type="caution">
    <text evidence="2">The sequence shown here is derived from an EMBL/GenBank/DDBJ whole genome shotgun (WGS) entry which is preliminary data.</text>
</comment>
<dbReference type="AlphaFoldDB" id="A0AAE3G051"/>
<dbReference type="Proteomes" id="UP001203207">
    <property type="component" value="Unassembled WGS sequence"/>
</dbReference>
<evidence type="ECO:0000256" key="1">
    <source>
        <dbReference type="SAM" id="Phobius"/>
    </source>
</evidence>